<reference evidence="1 2" key="1">
    <citation type="journal article" date="2022" name="Front. Microbiol.">
        <title>High genomic differentiation and limited gene flow indicate recent cryptic speciation within the genus Laspinema (cyanobacteria).</title>
        <authorList>
            <person name="Stanojkovic A."/>
            <person name="Skoupy S."/>
            <person name="Skaloud P."/>
            <person name="Dvorak P."/>
        </authorList>
    </citation>
    <scope>NUCLEOTIDE SEQUENCE [LARGE SCALE GENOMIC DNA]</scope>
    <source>
        <strain evidence="1 2">D2a</strain>
    </source>
</reference>
<dbReference type="PANTHER" id="PTHR47152">
    <property type="entry name" value="SLR2084 PROTEIN-RELATED"/>
    <property type="match status" value="1"/>
</dbReference>
<dbReference type="PANTHER" id="PTHR47152:SF1">
    <property type="entry name" value="SLL1186 PROTEIN"/>
    <property type="match status" value="1"/>
</dbReference>
<dbReference type="Proteomes" id="UP001525890">
    <property type="component" value="Unassembled WGS sequence"/>
</dbReference>
<name>A0ABT2MRT4_9CYAN</name>
<evidence type="ECO:0000313" key="1">
    <source>
        <dbReference type="EMBL" id="MCT7967445.1"/>
    </source>
</evidence>
<evidence type="ECO:0000313" key="2">
    <source>
        <dbReference type="Proteomes" id="UP001525890"/>
    </source>
</evidence>
<keyword evidence="1" id="KW-0255">Endonuclease</keyword>
<organism evidence="1 2">
    <name type="scientific">Laspinema palackyanum D2a</name>
    <dbReference type="NCBI Taxonomy" id="2953684"/>
    <lineage>
        <taxon>Bacteria</taxon>
        <taxon>Bacillati</taxon>
        <taxon>Cyanobacteriota</taxon>
        <taxon>Cyanophyceae</taxon>
        <taxon>Oscillatoriophycideae</taxon>
        <taxon>Oscillatoriales</taxon>
        <taxon>Laspinemataceae</taxon>
        <taxon>Laspinema</taxon>
        <taxon>Laspinema palackyanum</taxon>
    </lineage>
</organism>
<proteinExistence type="predicted"/>
<keyword evidence="2" id="KW-1185">Reference proteome</keyword>
<sequence>MDAYLSLGVPELWIYAQGELKISTLNSGEYQQVSTSPTFPGFPLLDWVTAVLTQTVTQGRSPALRAFRQQIRTRKPTL</sequence>
<keyword evidence="1" id="KW-0540">Nuclease</keyword>
<dbReference type="GO" id="GO:0004519">
    <property type="term" value="F:endonuclease activity"/>
    <property type="evidence" value="ECO:0007669"/>
    <property type="project" value="UniProtKB-KW"/>
</dbReference>
<gene>
    <name evidence="1" type="ORF">NG799_13980</name>
</gene>
<dbReference type="EMBL" id="JAMXFF010000019">
    <property type="protein sequence ID" value="MCT7967445.1"/>
    <property type="molecule type" value="Genomic_DNA"/>
</dbReference>
<protein>
    <submittedName>
        <fullName evidence="1">Uma2 family endonuclease</fullName>
    </submittedName>
</protein>
<dbReference type="RefSeq" id="WP_368007031.1">
    <property type="nucleotide sequence ID" value="NZ_JAMXFF010000019.1"/>
</dbReference>
<keyword evidence="1" id="KW-0378">Hydrolase</keyword>
<accession>A0ABT2MRT4</accession>
<comment type="caution">
    <text evidence="1">The sequence shown here is derived from an EMBL/GenBank/DDBJ whole genome shotgun (WGS) entry which is preliminary data.</text>
</comment>